<name>A0A6M3LVF9_9ZZZZ</name>
<dbReference type="SUPFAM" id="SSF47598">
    <property type="entry name" value="Ribbon-helix-helix"/>
    <property type="match status" value="1"/>
</dbReference>
<sequence length="47" mass="5456">MGKEMKPIMIRKMPESLWWKAKALAASQQITIRDLIVKLLTEATKEK</sequence>
<organism evidence="1">
    <name type="scientific">viral metagenome</name>
    <dbReference type="NCBI Taxonomy" id="1070528"/>
    <lineage>
        <taxon>unclassified sequences</taxon>
        <taxon>metagenomes</taxon>
        <taxon>organismal metagenomes</taxon>
    </lineage>
</organism>
<dbReference type="GO" id="GO:0006355">
    <property type="term" value="P:regulation of DNA-templated transcription"/>
    <property type="evidence" value="ECO:0007669"/>
    <property type="project" value="InterPro"/>
</dbReference>
<accession>A0A6M3LVF9</accession>
<evidence type="ECO:0000313" key="1">
    <source>
        <dbReference type="EMBL" id="QJA96605.1"/>
    </source>
</evidence>
<dbReference type="AlphaFoldDB" id="A0A6M3LVF9"/>
<gene>
    <name evidence="1" type="ORF">MM415B07875_0007</name>
</gene>
<reference evidence="1" key="1">
    <citation type="submission" date="2020-03" db="EMBL/GenBank/DDBJ databases">
        <title>The deep terrestrial virosphere.</title>
        <authorList>
            <person name="Holmfeldt K."/>
            <person name="Nilsson E."/>
            <person name="Simone D."/>
            <person name="Lopez-Fernandez M."/>
            <person name="Wu X."/>
            <person name="de Brujin I."/>
            <person name="Lundin D."/>
            <person name="Andersson A."/>
            <person name="Bertilsson S."/>
            <person name="Dopson M."/>
        </authorList>
    </citation>
    <scope>NUCLEOTIDE SEQUENCE</scope>
    <source>
        <strain evidence="1">MM415B07875</strain>
    </source>
</reference>
<dbReference type="InterPro" id="IPR010985">
    <property type="entry name" value="Ribbon_hlx_hlx"/>
</dbReference>
<proteinExistence type="predicted"/>
<dbReference type="EMBL" id="MT143416">
    <property type="protein sequence ID" value="QJA96605.1"/>
    <property type="molecule type" value="Genomic_DNA"/>
</dbReference>
<protein>
    <submittedName>
        <fullName evidence="1">Uncharacterized protein</fullName>
    </submittedName>
</protein>